<evidence type="ECO:0000256" key="1">
    <source>
        <dbReference type="ARBA" id="ARBA00022527"/>
    </source>
</evidence>
<keyword evidence="2 5" id="KW-0808">Transferase</keyword>
<evidence type="ECO:0000256" key="4">
    <source>
        <dbReference type="ARBA" id="ARBA00022777"/>
    </source>
</evidence>
<comment type="catalytic activity">
    <reaction evidence="5">
        <text>N(tele)-phospho-L-histidyl/L-threonyl-[pyruvate, phosphate dikinase] + ADP = N(tele)-phospho-L-histidyl/O-phospho-L-threonyl-[pyruvate, phosphate dikinase] + AMP + H(+)</text>
        <dbReference type="Rhea" id="RHEA:43692"/>
        <dbReference type="Rhea" id="RHEA-COMP:10650"/>
        <dbReference type="Rhea" id="RHEA-COMP:10651"/>
        <dbReference type="ChEBI" id="CHEBI:15378"/>
        <dbReference type="ChEBI" id="CHEBI:30013"/>
        <dbReference type="ChEBI" id="CHEBI:61977"/>
        <dbReference type="ChEBI" id="CHEBI:83586"/>
        <dbReference type="ChEBI" id="CHEBI:456215"/>
        <dbReference type="ChEBI" id="CHEBI:456216"/>
        <dbReference type="EC" id="2.7.11.32"/>
    </reaction>
</comment>
<dbReference type="EC" id="2.7.11.32" evidence="5"/>
<dbReference type="Pfam" id="PF03618">
    <property type="entry name" value="Kinase-PPPase"/>
    <property type="match status" value="1"/>
</dbReference>
<keyword evidence="4 5" id="KW-0418">Kinase</keyword>
<accession>A0A8J7J6W3</accession>
<dbReference type="RefSeq" id="WP_199383793.1">
    <property type="nucleotide sequence ID" value="NZ_JAEMHM010000006.1"/>
</dbReference>
<dbReference type="PANTHER" id="PTHR31756:SF3">
    <property type="entry name" value="PYRUVATE, PHOSPHATE DIKINASE REGULATORY PROTEIN 1, CHLOROPLASTIC"/>
    <property type="match status" value="1"/>
</dbReference>
<keyword evidence="7" id="KW-1185">Reference proteome</keyword>
<proteinExistence type="inferred from homology"/>
<sequence length="270" mass="31303">MKHVYLLSDATGETVERVARAALHQFKDIDVILHRAGQIRTREDIERALDEATREPGLIFFTLVNSDLAQFIRNETELRGLEAVDLITPLLFKLAEFLETPAQKVPGLQYEMNSEYYRRMEAVDFTVKQDDGQEPRNLFKADIVLVGVSRTSKTPLSMYLAHKGYKVANVPLVQGIDPPPELWQVRQDRIVGLIIDVQRLVDIRSARLRNLRQNPRASYADYQQIEDELAYCRRFYRQHPEWYIIDVTNRSVEESAAEILSRLHGDIRHD</sequence>
<dbReference type="GO" id="GO:0043531">
    <property type="term" value="F:ADP binding"/>
    <property type="evidence" value="ECO:0007669"/>
    <property type="project" value="UniProtKB-UniRule"/>
</dbReference>
<dbReference type="PANTHER" id="PTHR31756">
    <property type="entry name" value="PYRUVATE, PHOSPHATE DIKINASE REGULATORY PROTEIN 1, CHLOROPLASTIC"/>
    <property type="match status" value="1"/>
</dbReference>
<evidence type="ECO:0000256" key="3">
    <source>
        <dbReference type="ARBA" id="ARBA00022741"/>
    </source>
</evidence>
<comment type="catalytic activity">
    <reaction evidence="5">
        <text>N(tele)-phospho-L-histidyl/O-phospho-L-threonyl-[pyruvate, phosphate dikinase] + phosphate + H(+) = N(tele)-phospho-L-histidyl/L-threonyl-[pyruvate, phosphate dikinase] + diphosphate</text>
        <dbReference type="Rhea" id="RHEA:43696"/>
        <dbReference type="Rhea" id="RHEA-COMP:10650"/>
        <dbReference type="Rhea" id="RHEA-COMP:10651"/>
        <dbReference type="ChEBI" id="CHEBI:15378"/>
        <dbReference type="ChEBI" id="CHEBI:30013"/>
        <dbReference type="ChEBI" id="CHEBI:33019"/>
        <dbReference type="ChEBI" id="CHEBI:43474"/>
        <dbReference type="ChEBI" id="CHEBI:61977"/>
        <dbReference type="ChEBI" id="CHEBI:83586"/>
        <dbReference type="EC" id="2.7.4.27"/>
    </reaction>
</comment>
<dbReference type="EC" id="2.7.4.27" evidence="5"/>
<evidence type="ECO:0000313" key="6">
    <source>
        <dbReference type="EMBL" id="MBJ6724676.1"/>
    </source>
</evidence>
<reference evidence="6" key="1">
    <citation type="submission" date="2020-12" db="EMBL/GenBank/DDBJ databases">
        <title>Geomonas sp. Red875, isolated from river sediment.</title>
        <authorList>
            <person name="Xu Z."/>
            <person name="Zhang Z."/>
            <person name="Masuda Y."/>
            <person name="Itoh H."/>
            <person name="Senoo K."/>
        </authorList>
    </citation>
    <scope>NUCLEOTIDE SEQUENCE</scope>
    <source>
        <strain evidence="6">Red875</strain>
    </source>
</reference>
<evidence type="ECO:0000256" key="5">
    <source>
        <dbReference type="HAMAP-Rule" id="MF_00921"/>
    </source>
</evidence>
<keyword evidence="3 5" id="KW-0547">Nucleotide-binding</keyword>
<dbReference type="GO" id="GO:0016776">
    <property type="term" value="F:phosphotransferase activity, phosphate group as acceptor"/>
    <property type="evidence" value="ECO:0007669"/>
    <property type="project" value="UniProtKB-UniRule"/>
</dbReference>
<comment type="caution">
    <text evidence="6">The sequence shown here is derived from an EMBL/GenBank/DDBJ whole genome shotgun (WGS) entry which is preliminary data.</text>
</comment>
<dbReference type="EMBL" id="JAEMHM010000006">
    <property type="protein sequence ID" value="MBJ6724676.1"/>
    <property type="molecule type" value="Genomic_DNA"/>
</dbReference>
<name>A0A8J7J6W3_9BACT</name>
<evidence type="ECO:0000256" key="2">
    <source>
        <dbReference type="ARBA" id="ARBA00022679"/>
    </source>
</evidence>
<feature type="binding site" evidence="5">
    <location>
        <begin position="147"/>
        <end position="154"/>
    </location>
    <ligand>
        <name>ADP</name>
        <dbReference type="ChEBI" id="CHEBI:456216"/>
    </ligand>
</feature>
<organism evidence="6 7">
    <name type="scientific">Geomesophilobacter sediminis</name>
    <dbReference type="NCBI Taxonomy" id="2798584"/>
    <lineage>
        <taxon>Bacteria</taxon>
        <taxon>Pseudomonadati</taxon>
        <taxon>Thermodesulfobacteriota</taxon>
        <taxon>Desulfuromonadia</taxon>
        <taxon>Geobacterales</taxon>
        <taxon>Geobacteraceae</taxon>
        <taxon>Geomesophilobacter</taxon>
    </lineage>
</organism>
<dbReference type="AlphaFoldDB" id="A0A8J7J6W3"/>
<dbReference type="Proteomes" id="UP000636888">
    <property type="component" value="Unassembled WGS sequence"/>
</dbReference>
<dbReference type="HAMAP" id="MF_00921">
    <property type="entry name" value="PDRP"/>
    <property type="match status" value="1"/>
</dbReference>
<dbReference type="InterPro" id="IPR005177">
    <property type="entry name" value="Kinase-pyrophosphorylase"/>
</dbReference>
<dbReference type="InterPro" id="IPR026565">
    <property type="entry name" value="PPDK_reg"/>
</dbReference>
<evidence type="ECO:0000313" key="7">
    <source>
        <dbReference type="Proteomes" id="UP000636888"/>
    </source>
</evidence>
<comment type="function">
    <text evidence="5">Bifunctional serine/threonine kinase and phosphorylase involved in the regulation of the pyruvate, phosphate dikinase (PPDK) by catalyzing its phosphorylation/dephosphorylation.</text>
</comment>
<dbReference type="GO" id="GO:0004674">
    <property type="term" value="F:protein serine/threonine kinase activity"/>
    <property type="evidence" value="ECO:0007669"/>
    <property type="project" value="UniProtKB-UniRule"/>
</dbReference>
<dbReference type="GO" id="GO:0005524">
    <property type="term" value="F:ATP binding"/>
    <property type="evidence" value="ECO:0007669"/>
    <property type="project" value="InterPro"/>
</dbReference>
<dbReference type="NCBIfam" id="NF003742">
    <property type="entry name" value="PRK05339.1"/>
    <property type="match status" value="1"/>
</dbReference>
<keyword evidence="1 5" id="KW-0723">Serine/threonine-protein kinase</keyword>
<gene>
    <name evidence="6" type="ORF">JFN93_08160</name>
</gene>
<comment type="similarity">
    <text evidence="5">Belongs to the pyruvate, phosphate/water dikinase regulatory protein family. PDRP subfamily.</text>
</comment>
<protein>
    <recommendedName>
        <fullName evidence="5">Putative pyruvate, phosphate dikinase regulatory protein</fullName>
        <shortName evidence="5">PPDK regulatory protein</shortName>
        <ecNumber evidence="5">2.7.11.32</ecNumber>
        <ecNumber evidence="5">2.7.4.27</ecNumber>
    </recommendedName>
</protein>